<dbReference type="EMBL" id="JAEQNC010000003">
    <property type="protein sequence ID" value="MBL0371710.1"/>
    <property type="molecule type" value="Genomic_DNA"/>
</dbReference>
<evidence type="ECO:0000313" key="2">
    <source>
        <dbReference type="EMBL" id="MBL0371710.1"/>
    </source>
</evidence>
<dbReference type="InterPro" id="IPR018759">
    <property type="entry name" value="BBP2_2"/>
</dbReference>
<organism evidence="2 3">
    <name type="scientific">Rhizobium setariae</name>
    <dbReference type="NCBI Taxonomy" id="2801340"/>
    <lineage>
        <taxon>Bacteria</taxon>
        <taxon>Pseudomonadati</taxon>
        <taxon>Pseudomonadota</taxon>
        <taxon>Alphaproteobacteria</taxon>
        <taxon>Hyphomicrobiales</taxon>
        <taxon>Rhizobiaceae</taxon>
        <taxon>Rhizobium/Agrobacterium group</taxon>
        <taxon>Rhizobium</taxon>
    </lineage>
</organism>
<dbReference type="AlphaFoldDB" id="A0A936YK02"/>
<evidence type="ECO:0000313" key="3">
    <source>
        <dbReference type="Proteomes" id="UP000633219"/>
    </source>
</evidence>
<reference evidence="2" key="1">
    <citation type="submission" date="2021-01" db="EMBL/GenBank/DDBJ databases">
        <title>Rhizobium sp. strain KVB221 16S ribosomal RNA gene Genome sequencing and assembly.</title>
        <authorList>
            <person name="Kang M."/>
        </authorList>
    </citation>
    <scope>NUCLEOTIDE SEQUENCE</scope>
    <source>
        <strain evidence="2">KVB221</strain>
    </source>
</reference>
<sequence>MKCSRSSSDLVRKGLPAIVLAVQIGMLSAPEQSWAQSALDPSSSNTQLRLSRPSNATTDNADGATTGEDAEQADAQTDTPDVSATEESAEQSLDAATLGELRQQNPREESIDGLRSTLPPDGDLAPGVALGAFTLRPTISERLGMERTRTGKNEWTRSYLETGLKGSLVSDWSQHELRIDAEGTWQKTLSGIVEDDPEGRIDAAFRLDISHATLANLKAGYSLQREDVGDANAISGATNQALVSTYIAGAEVVHDMGLIRGTVGVDFERQTYGDAQLANGTFVSQEDRNENTAILRGRIGYELSPALIPFLEASYGQSIYDQHRDDQGYVRDATIYAVKTGIEADFGEKLRGELSTGYTVAEFEDPRLDALSAITFDGNATWSPRRGTDATFGLRTALEPSTTAGASGSIAYTTTAELTQAIIDELTGRLATSITWRDYSQASVSSQTVYNVGAGLTWGLSQSIDLNADATWERTRQSNVPTSDVFTAGIGIALKR</sequence>
<evidence type="ECO:0000256" key="1">
    <source>
        <dbReference type="SAM" id="MobiDB-lite"/>
    </source>
</evidence>
<name>A0A936YK02_9HYPH</name>
<protein>
    <submittedName>
        <fullName evidence="2">Outer membrane beta-barrel protein</fullName>
    </submittedName>
</protein>
<gene>
    <name evidence="2" type="ORF">JJB09_06690</name>
</gene>
<feature type="region of interest" description="Disordered" evidence="1">
    <location>
        <begin position="32"/>
        <end position="125"/>
    </location>
</feature>
<dbReference type="Pfam" id="PF10082">
    <property type="entry name" value="BBP2_2"/>
    <property type="match status" value="1"/>
</dbReference>
<comment type="caution">
    <text evidence="2">The sequence shown here is derived from an EMBL/GenBank/DDBJ whole genome shotgun (WGS) entry which is preliminary data.</text>
</comment>
<feature type="compositionally biased region" description="Low complexity" evidence="1">
    <location>
        <begin position="55"/>
        <end position="67"/>
    </location>
</feature>
<dbReference type="RefSeq" id="WP_201655009.1">
    <property type="nucleotide sequence ID" value="NZ_JAEQNC010000003.1"/>
</dbReference>
<dbReference type="Proteomes" id="UP000633219">
    <property type="component" value="Unassembled WGS sequence"/>
</dbReference>
<feature type="compositionally biased region" description="Polar residues" evidence="1">
    <location>
        <begin position="32"/>
        <end position="54"/>
    </location>
</feature>
<feature type="compositionally biased region" description="Polar residues" evidence="1">
    <location>
        <begin position="74"/>
        <end position="86"/>
    </location>
</feature>
<proteinExistence type="predicted"/>
<accession>A0A936YK02</accession>
<keyword evidence="3" id="KW-1185">Reference proteome</keyword>